<dbReference type="InterPro" id="IPR046862">
    <property type="entry name" value="Rhomboid_2"/>
</dbReference>
<evidence type="ECO:0000256" key="2">
    <source>
        <dbReference type="SAM" id="Phobius"/>
    </source>
</evidence>
<proteinExistence type="predicted"/>
<feature type="transmembrane region" description="Helical" evidence="2">
    <location>
        <begin position="208"/>
        <end position="226"/>
    </location>
</feature>
<evidence type="ECO:0000256" key="1">
    <source>
        <dbReference type="SAM" id="MobiDB-lite"/>
    </source>
</evidence>
<keyword evidence="2" id="KW-1133">Transmembrane helix</keyword>
<evidence type="ECO:0008006" key="5">
    <source>
        <dbReference type="Google" id="ProtNLM"/>
    </source>
</evidence>
<reference evidence="4" key="1">
    <citation type="submission" date="2016-10" db="EMBL/GenBank/DDBJ databases">
        <authorList>
            <person name="Varghese N."/>
            <person name="Submissions S."/>
        </authorList>
    </citation>
    <scope>NUCLEOTIDE SEQUENCE [LARGE SCALE GENOMIC DNA]</scope>
    <source>
        <strain evidence="4">DSM 40318</strain>
    </source>
</reference>
<dbReference type="EMBL" id="FNST01000002">
    <property type="protein sequence ID" value="SEC59248.1"/>
    <property type="molecule type" value="Genomic_DNA"/>
</dbReference>
<feature type="compositionally biased region" description="Basic and acidic residues" evidence="1">
    <location>
        <begin position="290"/>
        <end position="301"/>
    </location>
</feature>
<feature type="transmembrane region" description="Helical" evidence="2">
    <location>
        <begin position="139"/>
        <end position="161"/>
    </location>
</feature>
<dbReference type="Proteomes" id="UP000198609">
    <property type="component" value="Unassembled WGS sequence"/>
</dbReference>
<organism evidence="3 4">
    <name type="scientific">Streptomyces melanosporofaciens</name>
    <dbReference type="NCBI Taxonomy" id="67327"/>
    <lineage>
        <taxon>Bacteria</taxon>
        <taxon>Bacillati</taxon>
        <taxon>Actinomycetota</taxon>
        <taxon>Actinomycetes</taxon>
        <taxon>Kitasatosporales</taxon>
        <taxon>Streptomycetaceae</taxon>
        <taxon>Streptomyces</taxon>
        <taxon>Streptomyces violaceusniger group</taxon>
    </lineage>
</organism>
<keyword evidence="2" id="KW-0472">Membrane</keyword>
<dbReference type="AlphaFoldDB" id="A0A1H4TSS0"/>
<protein>
    <recommendedName>
        <fullName evidence="5">Membrane associated serine protease, rhomboid family</fullName>
    </recommendedName>
</protein>
<feature type="transmembrane region" description="Helical" evidence="2">
    <location>
        <begin position="84"/>
        <end position="105"/>
    </location>
</feature>
<feature type="transmembrane region" description="Helical" evidence="2">
    <location>
        <begin position="255"/>
        <end position="271"/>
    </location>
</feature>
<feature type="region of interest" description="Disordered" evidence="1">
    <location>
        <begin position="281"/>
        <end position="301"/>
    </location>
</feature>
<gene>
    <name evidence="3" type="ORF">SAMN04490356_4739</name>
</gene>
<accession>A0A1H4TSS0</accession>
<dbReference type="Pfam" id="PF20401">
    <property type="entry name" value="Rhomboid_2"/>
    <property type="match status" value="1"/>
</dbReference>
<evidence type="ECO:0000313" key="4">
    <source>
        <dbReference type="Proteomes" id="UP000198609"/>
    </source>
</evidence>
<keyword evidence="4" id="KW-1185">Reference proteome</keyword>
<feature type="transmembrane region" description="Helical" evidence="2">
    <location>
        <begin position="231"/>
        <end position="249"/>
    </location>
</feature>
<feature type="compositionally biased region" description="Low complexity" evidence="1">
    <location>
        <begin position="30"/>
        <end position="48"/>
    </location>
</feature>
<feature type="region of interest" description="Disordered" evidence="1">
    <location>
        <begin position="1"/>
        <end position="51"/>
    </location>
</feature>
<evidence type="ECO:0000313" key="3">
    <source>
        <dbReference type="EMBL" id="SEC59248.1"/>
    </source>
</evidence>
<sequence length="301" mass="30871">MADGGDPSGQEAAAAAHPCVGTAGRRRAAGRTGPAAAGASTPQGSAAGEPRERLTAAGAGHGRLTAATAVGLSKPPRLNRLPRTLIRVPFTLGYTLVLLGTGLYARLGDPGTVHDLLADSSTDVSHLSQRPLLTLLVSALWAVGGVTSPYLVVFPLVLGALERRIGGVRTAGVFLLGHVLATLLTELPVAASVAVGHLPDSSLRRLDYGVSYGLIACAAALAGLLVPRLRWALLGGIGLALAAGSLVDFDPLTEWGHGLALLIGVVCWPYVRRNTRWRPSSEDSAAAEDGFAHSERASGNT</sequence>
<keyword evidence="2" id="KW-0812">Transmembrane</keyword>
<feature type="transmembrane region" description="Helical" evidence="2">
    <location>
        <begin position="173"/>
        <end position="196"/>
    </location>
</feature>
<name>A0A1H4TSS0_STRMJ</name>